<protein>
    <recommendedName>
        <fullName evidence="3">Four-helix bundle copper-binding protein</fullName>
    </recommendedName>
</protein>
<accession>A0ABY1KN23</accession>
<comment type="caution">
    <text evidence="1">The sequence shown here is derived from an EMBL/GenBank/DDBJ whole genome shotgun (WGS) entry which is preliminary data.</text>
</comment>
<evidence type="ECO:0000313" key="1">
    <source>
        <dbReference type="EMBL" id="SIS45627.1"/>
    </source>
</evidence>
<dbReference type="PANTHER" id="PTHR37310:SF1">
    <property type="entry name" value="CYTOPLASMIC PROTEIN"/>
    <property type="match status" value="1"/>
</dbReference>
<dbReference type="Proteomes" id="UP000199777">
    <property type="component" value="Unassembled WGS sequence"/>
</dbReference>
<keyword evidence="2" id="KW-1185">Reference proteome</keyword>
<dbReference type="InterPro" id="IPR044543">
    <property type="entry name" value="YHJQ-like"/>
</dbReference>
<proteinExistence type="predicted"/>
<name>A0ABY1KN23_9BACI</name>
<dbReference type="EMBL" id="FTOK01000001">
    <property type="protein sequence ID" value="SIS45627.1"/>
    <property type="molecule type" value="Genomic_DNA"/>
</dbReference>
<dbReference type="PANTHER" id="PTHR37310">
    <property type="entry name" value="CYTOPLASMIC PROTEIN-RELATED"/>
    <property type="match status" value="1"/>
</dbReference>
<sequence length="108" mass="12174">MAEKHYENAMKALHECMEACNYCFDSCLKEDDVKMMAGCIRLDRECADMCGYLEAAISRNSPYISELASVCAKICDDCAEECAKHDHDHCQKCAEACRKCAEECRKIA</sequence>
<dbReference type="RefSeq" id="WP_076569222.1">
    <property type="nucleotide sequence ID" value="NZ_FTOK01000001.1"/>
</dbReference>
<evidence type="ECO:0000313" key="2">
    <source>
        <dbReference type="Proteomes" id="UP000199777"/>
    </source>
</evidence>
<organism evidence="1 2">
    <name type="scientific">Salimicrobium salexigens</name>
    <dbReference type="NCBI Taxonomy" id="908941"/>
    <lineage>
        <taxon>Bacteria</taxon>
        <taxon>Bacillati</taxon>
        <taxon>Bacillota</taxon>
        <taxon>Bacilli</taxon>
        <taxon>Bacillales</taxon>
        <taxon>Bacillaceae</taxon>
        <taxon>Salimicrobium</taxon>
    </lineage>
</organism>
<gene>
    <name evidence="1" type="ORF">SAMN05421758_101196</name>
</gene>
<dbReference type="InterPro" id="IPR005560">
    <property type="entry name" value="Csp_YhjQ"/>
</dbReference>
<reference evidence="1 2" key="1">
    <citation type="submission" date="2017-01" db="EMBL/GenBank/DDBJ databases">
        <authorList>
            <person name="Varghese N."/>
            <person name="Submissions S."/>
        </authorList>
    </citation>
    <scope>NUCLEOTIDE SEQUENCE [LARGE SCALE GENOMIC DNA]</scope>
    <source>
        <strain evidence="1 2">DSM 22782</strain>
    </source>
</reference>
<dbReference type="CDD" id="cd08026">
    <property type="entry name" value="DUF326"/>
    <property type="match status" value="1"/>
</dbReference>
<dbReference type="Pfam" id="PF03860">
    <property type="entry name" value="Csp"/>
    <property type="match status" value="1"/>
</dbReference>
<dbReference type="Gene3D" id="1.20.1270.360">
    <property type="match status" value="1"/>
</dbReference>
<evidence type="ECO:0008006" key="3">
    <source>
        <dbReference type="Google" id="ProtNLM"/>
    </source>
</evidence>